<feature type="transmembrane region" description="Helical" evidence="7">
    <location>
        <begin position="176"/>
        <end position="196"/>
    </location>
</feature>
<feature type="transmembrane region" description="Helical" evidence="7">
    <location>
        <begin position="53"/>
        <end position="74"/>
    </location>
</feature>
<dbReference type="NCBIfam" id="NF038013">
    <property type="entry name" value="AceTr_1"/>
    <property type="match status" value="1"/>
</dbReference>
<keyword evidence="4 7" id="KW-1133">Transmembrane helix</keyword>
<name>A0A9N9DYM8_9GLOM</name>
<comment type="subcellular location">
    <subcellularLocation>
        <location evidence="1">Membrane</location>
        <topology evidence="1">Multi-pass membrane protein</topology>
    </subcellularLocation>
</comment>
<sequence>MPGERSTNIFVQEFRPSEKREGVDRVNELKRAASDLKSQPSYRRHHHPPPPKLANPTPLGLSAFALSVMVISFYNCRAFGIDIPNAAVGVCLFTGGAVQFAAGMWEMRVGNTFGATGFGAFGGFWASYGVLLLPSVNVEQAFANDTQYHNAMGVFCIAWTIFTFLFTLACIRTSGAVLSAFVLLTIVFLFETLYHFTMTQLFMNIAGILGIVTSCVVWYCFAGVLLTPDLSPIRLPLYDLSVK</sequence>
<feature type="transmembrane region" description="Helical" evidence="7">
    <location>
        <begin position="151"/>
        <end position="169"/>
    </location>
</feature>
<dbReference type="PANTHER" id="PTHR31123">
    <property type="entry name" value="ACCUMULATION OF DYADS PROTEIN 2-RELATED"/>
    <property type="match status" value="1"/>
</dbReference>
<evidence type="ECO:0000256" key="6">
    <source>
        <dbReference type="SAM" id="MobiDB-lite"/>
    </source>
</evidence>
<evidence type="ECO:0000256" key="2">
    <source>
        <dbReference type="ARBA" id="ARBA00005587"/>
    </source>
</evidence>
<feature type="compositionally biased region" description="Polar residues" evidence="6">
    <location>
        <begin position="1"/>
        <end position="10"/>
    </location>
</feature>
<keyword evidence="3 7" id="KW-0812">Transmembrane</keyword>
<dbReference type="GO" id="GO:0015123">
    <property type="term" value="F:acetate transmembrane transporter activity"/>
    <property type="evidence" value="ECO:0007669"/>
    <property type="project" value="TreeGrafter"/>
</dbReference>
<keyword evidence="5 7" id="KW-0472">Membrane</keyword>
<evidence type="ECO:0000313" key="8">
    <source>
        <dbReference type="EMBL" id="CAG8652919.1"/>
    </source>
</evidence>
<evidence type="ECO:0000256" key="7">
    <source>
        <dbReference type="SAM" id="Phobius"/>
    </source>
</evidence>
<comment type="similarity">
    <text evidence="2">Belongs to the acetate uptake transporter (AceTr) (TC 2.A.96) family.</text>
</comment>
<evidence type="ECO:0000256" key="1">
    <source>
        <dbReference type="ARBA" id="ARBA00004141"/>
    </source>
</evidence>
<evidence type="ECO:0000256" key="4">
    <source>
        <dbReference type="ARBA" id="ARBA00022989"/>
    </source>
</evidence>
<evidence type="ECO:0000256" key="3">
    <source>
        <dbReference type="ARBA" id="ARBA00022692"/>
    </source>
</evidence>
<feature type="compositionally biased region" description="Basic and acidic residues" evidence="6">
    <location>
        <begin position="15"/>
        <end position="34"/>
    </location>
</feature>
<organism evidence="8 9">
    <name type="scientific">Paraglomus occultum</name>
    <dbReference type="NCBI Taxonomy" id="144539"/>
    <lineage>
        <taxon>Eukaryota</taxon>
        <taxon>Fungi</taxon>
        <taxon>Fungi incertae sedis</taxon>
        <taxon>Mucoromycota</taxon>
        <taxon>Glomeromycotina</taxon>
        <taxon>Glomeromycetes</taxon>
        <taxon>Paraglomerales</taxon>
        <taxon>Paraglomeraceae</taxon>
        <taxon>Paraglomus</taxon>
    </lineage>
</organism>
<feature type="non-terminal residue" evidence="8">
    <location>
        <position position="1"/>
    </location>
</feature>
<evidence type="ECO:0000256" key="5">
    <source>
        <dbReference type="ARBA" id="ARBA00023136"/>
    </source>
</evidence>
<comment type="caution">
    <text evidence="8">The sequence shown here is derived from an EMBL/GenBank/DDBJ whole genome shotgun (WGS) entry which is preliminary data.</text>
</comment>
<feature type="transmembrane region" description="Helical" evidence="7">
    <location>
        <begin position="112"/>
        <end position="131"/>
    </location>
</feature>
<gene>
    <name evidence="8" type="ORF">POCULU_LOCUS10047</name>
</gene>
<accession>A0A9N9DYM8</accession>
<feature type="transmembrane region" description="Helical" evidence="7">
    <location>
        <begin position="202"/>
        <end position="226"/>
    </location>
</feature>
<feature type="region of interest" description="Disordered" evidence="6">
    <location>
        <begin position="1"/>
        <end position="55"/>
    </location>
</feature>
<dbReference type="Pfam" id="PF01184">
    <property type="entry name" value="Gpr1_Fun34_YaaH"/>
    <property type="match status" value="1"/>
</dbReference>
<dbReference type="InterPro" id="IPR051633">
    <property type="entry name" value="AceTr"/>
</dbReference>
<dbReference type="OrthoDB" id="3648309at2759"/>
<dbReference type="Proteomes" id="UP000789572">
    <property type="component" value="Unassembled WGS sequence"/>
</dbReference>
<dbReference type="InterPro" id="IPR000791">
    <property type="entry name" value="Gpr1/Fun34/SatP-like"/>
</dbReference>
<reference evidence="8" key="1">
    <citation type="submission" date="2021-06" db="EMBL/GenBank/DDBJ databases">
        <authorList>
            <person name="Kallberg Y."/>
            <person name="Tangrot J."/>
            <person name="Rosling A."/>
        </authorList>
    </citation>
    <scope>NUCLEOTIDE SEQUENCE</scope>
    <source>
        <strain evidence="8">IA702</strain>
    </source>
</reference>
<dbReference type="AlphaFoldDB" id="A0A9N9DYM8"/>
<keyword evidence="9" id="KW-1185">Reference proteome</keyword>
<feature type="transmembrane region" description="Helical" evidence="7">
    <location>
        <begin position="86"/>
        <end position="105"/>
    </location>
</feature>
<protein>
    <submittedName>
        <fullName evidence="8">7941_t:CDS:1</fullName>
    </submittedName>
</protein>
<proteinExistence type="inferred from homology"/>
<dbReference type="PANTHER" id="PTHR31123:SF1">
    <property type="entry name" value="ACCUMULATION OF DYADS PROTEIN 2-RELATED"/>
    <property type="match status" value="1"/>
</dbReference>
<evidence type="ECO:0000313" key="9">
    <source>
        <dbReference type="Proteomes" id="UP000789572"/>
    </source>
</evidence>
<dbReference type="EMBL" id="CAJVPJ010004533">
    <property type="protein sequence ID" value="CAG8652919.1"/>
    <property type="molecule type" value="Genomic_DNA"/>
</dbReference>
<dbReference type="GO" id="GO:0005886">
    <property type="term" value="C:plasma membrane"/>
    <property type="evidence" value="ECO:0007669"/>
    <property type="project" value="TreeGrafter"/>
</dbReference>